<dbReference type="OrthoDB" id="10067762at2759"/>
<gene>
    <name evidence="1" type="ORF">MGAL_10B000475</name>
</gene>
<dbReference type="AlphaFoldDB" id="A0A8B6GC24"/>
<evidence type="ECO:0000313" key="1">
    <source>
        <dbReference type="EMBL" id="VDI61863.1"/>
    </source>
</evidence>
<reference evidence="1" key="1">
    <citation type="submission" date="2018-11" db="EMBL/GenBank/DDBJ databases">
        <authorList>
            <person name="Alioto T."/>
            <person name="Alioto T."/>
        </authorList>
    </citation>
    <scope>NUCLEOTIDE SEQUENCE</scope>
</reference>
<name>A0A8B6GC24_MYTGA</name>
<accession>A0A8B6GC24</accession>
<organism evidence="1 2">
    <name type="scientific">Mytilus galloprovincialis</name>
    <name type="common">Mediterranean mussel</name>
    <dbReference type="NCBI Taxonomy" id="29158"/>
    <lineage>
        <taxon>Eukaryota</taxon>
        <taxon>Metazoa</taxon>
        <taxon>Spiralia</taxon>
        <taxon>Lophotrochozoa</taxon>
        <taxon>Mollusca</taxon>
        <taxon>Bivalvia</taxon>
        <taxon>Autobranchia</taxon>
        <taxon>Pteriomorphia</taxon>
        <taxon>Mytilida</taxon>
        <taxon>Mytiloidea</taxon>
        <taxon>Mytilidae</taxon>
        <taxon>Mytilinae</taxon>
        <taxon>Mytilus</taxon>
    </lineage>
</organism>
<protein>
    <submittedName>
        <fullName evidence="1">Uncharacterized protein</fullName>
    </submittedName>
</protein>
<evidence type="ECO:0000313" key="2">
    <source>
        <dbReference type="Proteomes" id="UP000596742"/>
    </source>
</evidence>
<comment type="caution">
    <text evidence="1">The sequence shown here is derived from an EMBL/GenBank/DDBJ whole genome shotgun (WGS) entry which is preliminary data.</text>
</comment>
<keyword evidence="2" id="KW-1185">Reference proteome</keyword>
<proteinExistence type="predicted"/>
<dbReference type="EMBL" id="UYJE01008193">
    <property type="protein sequence ID" value="VDI61863.1"/>
    <property type="molecule type" value="Genomic_DNA"/>
</dbReference>
<dbReference type="InterPro" id="IPR008042">
    <property type="entry name" value="Retrotrans_Pao"/>
</dbReference>
<sequence>MQRLWKEKLNWDELLPCTLKEEWKSIAMEIEEATKTEISRQITPEYDAQEETELHIFTDASQQAYGACAYLVKGNTSSLIITKNRVAPVKTITLPRLELMGALIGARLANYLVGFIDTHKTYFWSDSQIVLSWISSTKTLPTFVSNRLKEIRKLAENSDWRYCPTDQNPADYLTRGITAKQLMNSALWIKGPKWIANKTEWPNWTRNVENCNTFSTITEESMDAEIHVPKTSCIQIEKYSSFSKLVRITAYVLRFIRNLKTRKSERTIGILSIQEIGEAENTLIRNVQQTTFELKIDIISISVAPGCQGLRERYAFVYVPSPITM</sequence>
<dbReference type="PANTHER" id="PTHR47331">
    <property type="entry name" value="PHD-TYPE DOMAIN-CONTAINING PROTEIN"/>
    <property type="match status" value="1"/>
</dbReference>
<dbReference type="Proteomes" id="UP000596742">
    <property type="component" value="Unassembled WGS sequence"/>
</dbReference>
<dbReference type="Pfam" id="PF05380">
    <property type="entry name" value="Peptidase_A17"/>
    <property type="match status" value="1"/>
</dbReference>